<keyword evidence="7" id="KW-0804">Transcription</keyword>
<feature type="domain" description="C2H2-type" evidence="10">
    <location>
        <begin position="653"/>
        <end position="680"/>
    </location>
</feature>
<dbReference type="InterPro" id="IPR013087">
    <property type="entry name" value="Znf_C2H2_type"/>
</dbReference>
<keyword evidence="3" id="KW-0677">Repeat</keyword>
<dbReference type="FunFam" id="3.30.160.60:FF:002343">
    <property type="entry name" value="Zinc finger protein 33A"/>
    <property type="match status" value="1"/>
</dbReference>
<feature type="domain" description="C2H2-type" evidence="10">
    <location>
        <begin position="709"/>
        <end position="731"/>
    </location>
</feature>
<proteinExistence type="predicted"/>
<comment type="caution">
    <text evidence="11">The sequence shown here is derived from an EMBL/GenBank/DDBJ whole genome shotgun (WGS) entry which is preliminary data.</text>
</comment>
<organism evidence="11 12">
    <name type="scientific">Candidula unifasciata</name>
    <dbReference type="NCBI Taxonomy" id="100452"/>
    <lineage>
        <taxon>Eukaryota</taxon>
        <taxon>Metazoa</taxon>
        <taxon>Spiralia</taxon>
        <taxon>Lophotrochozoa</taxon>
        <taxon>Mollusca</taxon>
        <taxon>Gastropoda</taxon>
        <taxon>Heterobranchia</taxon>
        <taxon>Euthyneura</taxon>
        <taxon>Panpulmonata</taxon>
        <taxon>Eupulmonata</taxon>
        <taxon>Stylommatophora</taxon>
        <taxon>Helicina</taxon>
        <taxon>Helicoidea</taxon>
        <taxon>Geomitridae</taxon>
        <taxon>Candidula</taxon>
    </lineage>
</organism>
<evidence type="ECO:0000259" key="10">
    <source>
        <dbReference type="PROSITE" id="PS50157"/>
    </source>
</evidence>
<keyword evidence="5" id="KW-0862">Zinc</keyword>
<protein>
    <recommendedName>
        <fullName evidence="10">C2H2-type domain-containing protein</fullName>
    </recommendedName>
</protein>
<name>A0A8S3YKL9_9EUPU</name>
<dbReference type="Gene3D" id="3.30.160.60">
    <property type="entry name" value="Classic Zinc Finger"/>
    <property type="match status" value="6"/>
</dbReference>
<dbReference type="PROSITE" id="PS00028">
    <property type="entry name" value="ZINC_FINGER_C2H2_1"/>
    <property type="match status" value="5"/>
</dbReference>
<evidence type="ECO:0000256" key="8">
    <source>
        <dbReference type="ARBA" id="ARBA00023242"/>
    </source>
</evidence>
<keyword evidence="6" id="KW-0805">Transcription regulation</keyword>
<dbReference type="FunFam" id="3.30.160.60:FF:000446">
    <property type="entry name" value="Zinc finger protein"/>
    <property type="match status" value="1"/>
</dbReference>
<dbReference type="GO" id="GO:0005634">
    <property type="term" value="C:nucleus"/>
    <property type="evidence" value="ECO:0007669"/>
    <property type="project" value="UniProtKB-SubCell"/>
</dbReference>
<feature type="domain" description="C2H2-type" evidence="10">
    <location>
        <begin position="681"/>
        <end position="708"/>
    </location>
</feature>
<gene>
    <name evidence="11" type="ORF">CUNI_LOCUS2852</name>
</gene>
<evidence type="ECO:0000313" key="12">
    <source>
        <dbReference type="Proteomes" id="UP000678393"/>
    </source>
</evidence>
<evidence type="ECO:0000256" key="9">
    <source>
        <dbReference type="PROSITE-ProRule" id="PRU00042"/>
    </source>
</evidence>
<dbReference type="SMART" id="SM00355">
    <property type="entry name" value="ZnF_C2H2"/>
    <property type="match status" value="9"/>
</dbReference>
<dbReference type="PROSITE" id="PS50157">
    <property type="entry name" value="ZINC_FINGER_C2H2_2"/>
    <property type="match status" value="5"/>
</dbReference>
<evidence type="ECO:0000256" key="6">
    <source>
        <dbReference type="ARBA" id="ARBA00023015"/>
    </source>
</evidence>
<feature type="domain" description="C2H2-type" evidence="10">
    <location>
        <begin position="562"/>
        <end position="590"/>
    </location>
</feature>
<dbReference type="InterPro" id="IPR036236">
    <property type="entry name" value="Znf_C2H2_sf"/>
</dbReference>
<keyword evidence="2" id="KW-0479">Metal-binding</keyword>
<dbReference type="InterPro" id="IPR050636">
    <property type="entry name" value="C2H2-ZF_domain-containing"/>
</dbReference>
<dbReference type="SUPFAM" id="SSF57667">
    <property type="entry name" value="beta-beta-alpha zinc fingers"/>
    <property type="match status" value="4"/>
</dbReference>
<keyword evidence="4 9" id="KW-0863">Zinc-finger</keyword>
<evidence type="ECO:0000313" key="11">
    <source>
        <dbReference type="EMBL" id="CAG5117294.1"/>
    </source>
</evidence>
<dbReference type="Proteomes" id="UP000678393">
    <property type="component" value="Unassembled WGS sequence"/>
</dbReference>
<keyword evidence="8" id="KW-0539">Nucleus</keyword>
<sequence length="829" mass="92032">MDSDLHTVIPLEHHASNSSQQSHSLATGLENALDQCSSDSSEIESKSVICHMNPELVATNSNKLNSLMPKNFLNIIPKPRSSIFSLQIADGTHVQSESKLLSLLPTRIVVSDLDKTAQEIALMAPVSSSAVIGNIFQQFQVSQSSDDSEAESKMSHSCAEQDHAPHTSFSIEPMQVTVPQLASGSAHSTWCNGIGASEFIASHTTSDEIDKEQDIIKKTVVEAFVKMVVCRKVTVQKVHLKTGEILDTKVKTEEEEPVILGVDCVETTEDLISSSVAEIAIADNCSTDAVPSKWGTSPDGGLKFLSAVSESRQKIGKSIIKEKGFVSSTQKGVLPRLPESEENLSAQEQVFNEAFVVESTSNNDSLHIKAEPVTDRESDWNEEFNDSSQDYIPNISRTNYQKSSTSLRKMSRGKLHDSSYSHVMQPCSGESIMNALDPDVLVLCQKKRGRKRKWDNALGMASNLKMCQFCNINFSSVQACARHMKKGYCISSVFCFICSKAFQNEQLLENHLMIHGSEVKSEAFECSDCNRFYRTHAGYVKHFRMGTCSKRDGFEDGRTGEFNCDLCESRFSTEGYLKLHRYKVHENPKDTHACSDCGKRFYSTLGYNKHRQGRPCTEPLRCHICGKSYSSKAKESFKIHMKHHKTEVSGITFQCDECDRSYMTQVALNKHKLSHTGVKPYKCNVCGKDFSMRYMVKDHARMHTGERPFLCGLCGGAFSNKGHLGRHLRSHENGTLMKRGRPKKIRDPGELKMIEFGQTLHSFDGQTIQVVDGQIFESQTSGTPVIIQANNNTIIIAEGWPNTSTASAITLPSCHSLENISANIHCSNV</sequence>
<evidence type="ECO:0000256" key="4">
    <source>
        <dbReference type="ARBA" id="ARBA00022771"/>
    </source>
</evidence>
<comment type="subcellular location">
    <subcellularLocation>
        <location evidence="1">Nucleus</location>
    </subcellularLocation>
</comment>
<evidence type="ECO:0000256" key="3">
    <source>
        <dbReference type="ARBA" id="ARBA00022737"/>
    </source>
</evidence>
<keyword evidence="12" id="KW-1185">Reference proteome</keyword>
<feature type="domain" description="C2H2-type" evidence="10">
    <location>
        <begin position="493"/>
        <end position="520"/>
    </location>
</feature>
<dbReference type="Pfam" id="PF00096">
    <property type="entry name" value="zf-C2H2"/>
    <property type="match status" value="3"/>
</dbReference>
<accession>A0A8S3YKL9</accession>
<dbReference type="EMBL" id="CAJHNH020000382">
    <property type="protein sequence ID" value="CAG5117294.1"/>
    <property type="molecule type" value="Genomic_DNA"/>
</dbReference>
<dbReference type="AlphaFoldDB" id="A0A8S3YKL9"/>
<dbReference type="PANTHER" id="PTHR47772:SF13">
    <property type="entry name" value="GASTRULA ZINC FINGER PROTEIN XLCGF49.1-LIKE-RELATED"/>
    <property type="match status" value="1"/>
</dbReference>
<evidence type="ECO:0000256" key="2">
    <source>
        <dbReference type="ARBA" id="ARBA00022723"/>
    </source>
</evidence>
<evidence type="ECO:0000256" key="1">
    <source>
        <dbReference type="ARBA" id="ARBA00004123"/>
    </source>
</evidence>
<evidence type="ECO:0000256" key="7">
    <source>
        <dbReference type="ARBA" id="ARBA00023163"/>
    </source>
</evidence>
<evidence type="ECO:0000256" key="5">
    <source>
        <dbReference type="ARBA" id="ARBA00022833"/>
    </source>
</evidence>
<dbReference type="PANTHER" id="PTHR47772">
    <property type="entry name" value="ZINC FINGER PROTEIN 200"/>
    <property type="match status" value="1"/>
</dbReference>
<dbReference type="GO" id="GO:0008270">
    <property type="term" value="F:zinc ion binding"/>
    <property type="evidence" value="ECO:0007669"/>
    <property type="project" value="UniProtKB-KW"/>
</dbReference>
<reference evidence="11" key="1">
    <citation type="submission" date="2021-04" db="EMBL/GenBank/DDBJ databases">
        <authorList>
            <consortium name="Molecular Ecology Group"/>
        </authorList>
    </citation>
    <scope>NUCLEOTIDE SEQUENCE</scope>
</reference>
<dbReference type="OrthoDB" id="6052214at2759"/>